<evidence type="ECO:0000256" key="7">
    <source>
        <dbReference type="ARBA" id="ARBA00023288"/>
    </source>
</evidence>
<dbReference type="Pfam" id="PF25152">
    <property type="entry name" value="CD59"/>
    <property type="match status" value="1"/>
</dbReference>
<dbReference type="InterPro" id="IPR045860">
    <property type="entry name" value="Snake_toxin-like_sf"/>
</dbReference>
<keyword evidence="4" id="KW-0472">Membrane</keyword>
<evidence type="ECO:0000256" key="1">
    <source>
        <dbReference type="ARBA" id="ARBA00004589"/>
    </source>
</evidence>
<dbReference type="CDD" id="cd23554">
    <property type="entry name" value="TFP_LU_ECD_CD59"/>
    <property type="match status" value="1"/>
</dbReference>
<feature type="signal peptide" evidence="8">
    <location>
        <begin position="1"/>
        <end position="21"/>
    </location>
</feature>
<dbReference type="InterPro" id="IPR056949">
    <property type="entry name" value="CD59"/>
</dbReference>
<reference evidence="9" key="1">
    <citation type="journal article" date="2014" name="Nature">
        <title>Elephant shark genome provides unique insights into gnathostome evolution.</title>
        <authorList>
            <consortium name="International Elephant Shark Genome Sequencing Consortium"/>
            <person name="Venkatesh B."/>
            <person name="Lee A.P."/>
            <person name="Ravi V."/>
            <person name="Maurya A.K."/>
            <person name="Lian M.M."/>
            <person name="Swann J.B."/>
            <person name="Ohta Y."/>
            <person name="Flajnik M.F."/>
            <person name="Sutoh Y."/>
            <person name="Kasahara M."/>
            <person name="Hoon S."/>
            <person name="Gangu V."/>
            <person name="Roy S.W."/>
            <person name="Irimia M."/>
            <person name="Korzh V."/>
            <person name="Kondrychyn I."/>
            <person name="Lim Z.W."/>
            <person name="Tay B.H."/>
            <person name="Tohari S."/>
            <person name="Kong K.W."/>
            <person name="Ho S."/>
            <person name="Lorente-Galdos B."/>
            <person name="Quilez J."/>
            <person name="Marques-Bonet T."/>
            <person name="Raney B.J."/>
            <person name="Ingham P.W."/>
            <person name="Tay A."/>
            <person name="Hillier L.W."/>
            <person name="Minx P."/>
            <person name="Boehm T."/>
            <person name="Wilson R.K."/>
            <person name="Brenner S."/>
            <person name="Warren W.C."/>
        </authorList>
    </citation>
    <scope>NUCLEOTIDE SEQUENCE</scope>
    <source>
        <tissue evidence="9">Spleen</tissue>
    </source>
</reference>
<protein>
    <submittedName>
        <fullName evidence="9">CD59 glycoprotein</fullName>
    </submittedName>
</protein>
<dbReference type="GO" id="GO:0098552">
    <property type="term" value="C:side of membrane"/>
    <property type="evidence" value="ECO:0007669"/>
    <property type="project" value="UniProtKB-KW"/>
</dbReference>
<keyword evidence="6" id="KW-0325">Glycoprotein</keyword>
<evidence type="ECO:0000256" key="5">
    <source>
        <dbReference type="ARBA" id="ARBA00023157"/>
    </source>
</evidence>
<dbReference type="Gene3D" id="2.10.60.10">
    <property type="entry name" value="CD59"/>
    <property type="match status" value="1"/>
</dbReference>
<accession>V9NJE5</accession>
<sequence>MMAHVLVKSFLLLSVCSLGSAIICYVCNSDNDSLCSKENCSSDYDTCLNVTQVTHKFLRRCWIDRECHAKAVKAKYSRDSDFSFTCCNWDLCNSRSGSSRVDRNIGLLAVLAPLAGWHLSRF</sequence>
<dbReference type="SUPFAM" id="SSF57302">
    <property type="entry name" value="Snake toxin-like"/>
    <property type="match status" value="1"/>
</dbReference>
<evidence type="ECO:0000256" key="4">
    <source>
        <dbReference type="ARBA" id="ARBA00023136"/>
    </source>
</evidence>
<name>V9NJE5_GINCI</name>
<gene>
    <name evidence="9" type="primary">CD59</name>
</gene>
<evidence type="ECO:0000256" key="3">
    <source>
        <dbReference type="ARBA" id="ARBA00022729"/>
    </source>
</evidence>
<evidence type="ECO:0000256" key="2">
    <source>
        <dbReference type="ARBA" id="ARBA00022622"/>
    </source>
</evidence>
<keyword evidence="7" id="KW-0449">Lipoprotein</keyword>
<proteinExistence type="evidence at transcript level"/>
<dbReference type="EMBL" id="KC814621">
    <property type="protein sequence ID" value="AGQ17900.1"/>
    <property type="molecule type" value="mRNA"/>
</dbReference>
<keyword evidence="3 8" id="KW-0732">Signal</keyword>
<comment type="subcellular location">
    <subcellularLocation>
        <location evidence="1">Membrane</location>
        <topology evidence="1">Lipid-anchor</topology>
        <topology evidence="1">GPI-anchor</topology>
    </subcellularLocation>
</comment>
<keyword evidence="2" id="KW-0336">GPI-anchor</keyword>
<evidence type="ECO:0000256" key="8">
    <source>
        <dbReference type="SAM" id="SignalP"/>
    </source>
</evidence>
<organism evidence="9">
    <name type="scientific">Ginglymostoma cirratum</name>
    <name type="common">Nurse shark</name>
    <name type="synonym">Squalus cirratus</name>
    <dbReference type="NCBI Taxonomy" id="7801"/>
    <lineage>
        <taxon>Eukaryota</taxon>
        <taxon>Metazoa</taxon>
        <taxon>Chordata</taxon>
        <taxon>Craniata</taxon>
        <taxon>Vertebrata</taxon>
        <taxon>Chondrichthyes</taxon>
        <taxon>Elasmobranchii</taxon>
        <taxon>Galeomorphii</taxon>
        <taxon>Galeoidea</taxon>
        <taxon>Orectolobiformes</taxon>
        <taxon>Ginglymostomatidae</taxon>
        <taxon>Ginglymostoma</taxon>
    </lineage>
</organism>
<evidence type="ECO:0000256" key="6">
    <source>
        <dbReference type="ARBA" id="ARBA00023180"/>
    </source>
</evidence>
<dbReference type="AlphaFoldDB" id="V9NJE5"/>
<keyword evidence="5" id="KW-1015">Disulfide bond</keyword>
<evidence type="ECO:0000313" key="9">
    <source>
        <dbReference type="EMBL" id="AGQ17900.1"/>
    </source>
</evidence>
<feature type="chain" id="PRO_5004780110" evidence="8">
    <location>
        <begin position="22"/>
        <end position="122"/>
    </location>
</feature>